<keyword evidence="1 2" id="KW-0812">Transmembrane</keyword>
<reference evidence="6" key="4">
    <citation type="journal article" date="2018" name="Nat. Plants">
        <title>Whole-genome landscape of Medicago truncatula symbiotic genes.</title>
        <authorList>
            <person name="Pecrix Y."/>
            <person name="Staton S.E."/>
            <person name="Sallet E."/>
            <person name="Lelandais-Briere C."/>
            <person name="Moreau S."/>
            <person name="Carrere S."/>
            <person name="Blein T."/>
            <person name="Jardinaud M.F."/>
            <person name="Latrasse D."/>
            <person name="Zouine M."/>
            <person name="Zahm M."/>
            <person name="Kreplak J."/>
            <person name="Mayjonade B."/>
            <person name="Satge C."/>
            <person name="Perez M."/>
            <person name="Cauet S."/>
            <person name="Marande W."/>
            <person name="Chantry-Darmon C."/>
            <person name="Lopez-Roques C."/>
            <person name="Bouchez O."/>
            <person name="Berard A."/>
            <person name="Debelle F."/>
            <person name="Munos S."/>
            <person name="Bendahmane A."/>
            <person name="Berges H."/>
            <person name="Niebel A."/>
            <person name="Buitink J."/>
            <person name="Frugier F."/>
            <person name="Benhamed M."/>
            <person name="Crespi M."/>
            <person name="Gouzy J."/>
            <person name="Gamas P."/>
        </authorList>
    </citation>
    <scope>NUCLEOTIDE SEQUENCE [LARGE SCALE GENOMIC DNA]</scope>
    <source>
        <strain evidence="6">cv. Jemalong A17</strain>
    </source>
</reference>
<dbReference type="Proteomes" id="UP000265566">
    <property type="component" value="Chromosome 5"/>
</dbReference>
<evidence type="ECO:0000313" key="3">
    <source>
        <dbReference type="EMBL" id="RHN54603.1"/>
    </source>
</evidence>
<reference evidence="2 5" key="1">
    <citation type="journal article" date="2011" name="Nature">
        <title>The Medicago genome provides insight into the evolution of rhizobial symbioses.</title>
        <authorList>
            <person name="Young N.D."/>
            <person name="Debelle F."/>
            <person name="Oldroyd G.E."/>
            <person name="Geurts R."/>
            <person name="Cannon S.B."/>
            <person name="Udvardi M.K."/>
            <person name="Benedito V.A."/>
            <person name="Mayer K.F."/>
            <person name="Gouzy J."/>
            <person name="Schoof H."/>
            <person name="Van de Peer Y."/>
            <person name="Proost S."/>
            <person name="Cook D.R."/>
            <person name="Meyers B.C."/>
            <person name="Spannagl M."/>
            <person name="Cheung F."/>
            <person name="De Mita S."/>
            <person name="Krishnakumar V."/>
            <person name="Gundlach H."/>
            <person name="Zhou S."/>
            <person name="Mudge J."/>
            <person name="Bharti A.K."/>
            <person name="Murray J.D."/>
            <person name="Naoumkina M.A."/>
            <person name="Rosen B."/>
            <person name="Silverstein K.A."/>
            <person name="Tang H."/>
            <person name="Rombauts S."/>
            <person name="Zhao P.X."/>
            <person name="Zhou P."/>
            <person name="Barbe V."/>
            <person name="Bardou P."/>
            <person name="Bechner M."/>
            <person name="Bellec A."/>
            <person name="Berger A."/>
            <person name="Berges H."/>
            <person name="Bidwell S."/>
            <person name="Bisseling T."/>
            <person name="Choisne N."/>
            <person name="Couloux A."/>
            <person name="Denny R."/>
            <person name="Deshpande S."/>
            <person name="Dai X."/>
            <person name="Doyle J.J."/>
            <person name="Dudez A.M."/>
            <person name="Farmer A.D."/>
            <person name="Fouteau S."/>
            <person name="Franken C."/>
            <person name="Gibelin C."/>
            <person name="Gish J."/>
            <person name="Goldstein S."/>
            <person name="Gonzalez A.J."/>
            <person name="Green P.J."/>
            <person name="Hallab A."/>
            <person name="Hartog M."/>
            <person name="Hua A."/>
            <person name="Humphray S.J."/>
            <person name="Jeong D.H."/>
            <person name="Jing Y."/>
            <person name="Jocker A."/>
            <person name="Kenton S.M."/>
            <person name="Kim D.J."/>
            <person name="Klee K."/>
            <person name="Lai H."/>
            <person name="Lang C."/>
            <person name="Lin S."/>
            <person name="Macmil S.L."/>
            <person name="Magdelenat G."/>
            <person name="Matthews L."/>
            <person name="McCorrison J."/>
            <person name="Monaghan E.L."/>
            <person name="Mun J.H."/>
            <person name="Najar F.Z."/>
            <person name="Nicholson C."/>
            <person name="Noirot C."/>
            <person name="O'Bleness M."/>
            <person name="Paule C.R."/>
            <person name="Poulain J."/>
            <person name="Prion F."/>
            <person name="Qin B."/>
            <person name="Qu C."/>
            <person name="Retzel E.F."/>
            <person name="Riddle C."/>
            <person name="Sallet E."/>
            <person name="Samain S."/>
            <person name="Samson N."/>
            <person name="Sanders I."/>
            <person name="Saurat O."/>
            <person name="Scarpelli C."/>
            <person name="Schiex T."/>
            <person name="Segurens B."/>
            <person name="Severin A.J."/>
            <person name="Sherrier D.J."/>
            <person name="Shi R."/>
            <person name="Sims S."/>
            <person name="Singer S.R."/>
            <person name="Sinharoy S."/>
            <person name="Sterck L."/>
            <person name="Viollet A."/>
            <person name="Wang B.B."/>
            <person name="Wang K."/>
            <person name="Wang M."/>
            <person name="Wang X."/>
            <person name="Warfsmann J."/>
            <person name="Weissenbach J."/>
            <person name="White D.D."/>
            <person name="White J.D."/>
            <person name="Wiley G.B."/>
            <person name="Wincker P."/>
            <person name="Xing Y."/>
            <person name="Yang L."/>
            <person name="Yao Z."/>
            <person name="Ying F."/>
            <person name="Zhai J."/>
            <person name="Zhou L."/>
            <person name="Zuber A."/>
            <person name="Denarie J."/>
            <person name="Dixon R.A."/>
            <person name="May G.D."/>
            <person name="Schwartz D.C."/>
            <person name="Rogers J."/>
            <person name="Quetier F."/>
            <person name="Town C.D."/>
            <person name="Roe B.A."/>
        </authorList>
    </citation>
    <scope>NUCLEOTIDE SEQUENCE [LARGE SCALE GENOMIC DNA]</scope>
    <source>
        <strain evidence="2">A17</strain>
        <strain evidence="4 5">cv. Jemalong A17</strain>
    </source>
</reference>
<dbReference type="HOGENOM" id="CLU_2064985_0_0_1"/>
<protein>
    <submittedName>
        <fullName evidence="2">Transmembrane protein, putative</fullName>
    </submittedName>
</protein>
<gene>
    <name evidence="2" type="ordered locus">MTR_5g026077</name>
    <name evidence="3" type="ORF">MtrunA17_Chr5g0408701</name>
</gene>
<reference evidence="4" key="3">
    <citation type="submission" date="2015-04" db="UniProtKB">
        <authorList>
            <consortium name="EnsemblPlants"/>
        </authorList>
    </citation>
    <scope>IDENTIFICATION</scope>
    <source>
        <strain evidence="4">cv. Jemalong A17</strain>
    </source>
</reference>
<proteinExistence type="predicted"/>
<sequence length="119" mass="13806">MTQMKTIQNITILSMFSRGFALGFGAFFFFRLSILKNKQNAKITQNHALWRMLGRIDQPEHCRLAVSCPWVHEAFLGGTWSSQRCGKFHFCSFTLCSSMLSWDRISRTCIVCKNLLELY</sequence>
<dbReference type="EMBL" id="CM001221">
    <property type="protein sequence ID" value="KEH27656.1"/>
    <property type="molecule type" value="Genomic_DNA"/>
</dbReference>
<organism evidence="2 5">
    <name type="scientific">Medicago truncatula</name>
    <name type="common">Barrel medic</name>
    <name type="synonym">Medicago tribuloides</name>
    <dbReference type="NCBI Taxonomy" id="3880"/>
    <lineage>
        <taxon>Eukaryota</taxon>
        <taxon>Viridiplantae</taxon>
        <taxon>Streptophyta</taxon>
        <taxon>Embryophyta</taxon>
        <taxon>Tracheophyta</taxon>
        <taxon>Spermatophyta</taxon>
        <taxon>Magnoliopsida</taxon>
        <taxon>eudicotyledons</taxon>
        <taxon>Gunneridae</taxon>
        <taxon>Pentapetalae</taxon>
        <taxon>rosids</taxon>
        <taxon>fabids</taxon>
        <taxon>Fabales</taxon>
        <taxon>Fabaceae</taxon>
        <taxon>Papilionoideae</taxon>
        <taxon>50 kb inversion clade</taxon>
        <taxon>NPAAA clade</taxon>
        <taxon>Hologalegina</taxon>
        <taxon>IRL clade</taxon>
        <taxon>Trifolieae</taxon>
        <taxon>Medicago</taxon>
    </lineage>
</organism>
<accession>A0A072UDX4</accession>
<name>A0A072UDX4_MEDTR</name>
<reference evidence="2 5" key="2">
    <citation type="journal article" date="2014" name="BMC Genomics">
        <title>An improved genome release (version Mt4.0) for the model legume Medicago truncatula.</title>
        <authorList>
            <person name="Tang H."/>
            <person name="Krishnakumar V."/>
            <person name="Bidwell S."/>
            <person name="Rosen B."/>
            <person name="Chan A."/>
            <person name="Zhou S."/>
            <person name="Gentzbittel L."/>
            <person name="Childs K.L."/>
            <person name="Yandell M."/>
            <person name="Gundlach H."/>
            <person name="Mayer K.F."/>
            <person name="Schwartz D.C."/>
            <person name="Town C.D."/>
        </authorList>
    </citation>
    <scope>GENOME REANNOTATION</scope>
    <source>
        <strain evidence="2">A17</strain>
        <strain evidence="4 5">cv. Jemalong A17</strain>
    </source>
</reference>
<keyword evidence="5" id="KW-1185">Reference proteome</keyword>
<dbReference type="Proteomes" id="UP000002051">
    <property type="component" value="Chromosome 5"/>
</dbReference>
<evidence type="ECO:0000313" key="5">
    <source>
        <dbReference type="Proteomes" id="UP000002051"/>
    </source>
</evidence>
<dbReference type="AlphaFoldDB" id="A0A072UDX4"/>
<evidence type="ECO:0000313" key="4">
    <source>
        <dbReference type="EnsemblPlants" id="KEH27656"/>
    </source>
</evidence>
<reference evidence="3" key="5">
    <citation type="journal article" date="2018" name="Nat. Plants">
        <title>Whole-genome landscape of Medicago truncatula symbiotic genes.</title>
        <authorList>
            <person name="Pecrix Y."/>
            <person name="Gamas P."/>
            <person name="Carrere S."/>
        </authorList>
    </citation>
    <scope>NUCLEOTIDE SEQUENCE</scope>
    <source>
        <tissue evidence="3">Leaves</tissue>
    </source>
</reference>
<evidence type="ECO:0000313" key="6">
    <source>
        <dbReference type="Proteomes" id="UP000265566"/>
    </source>
</evidence>
<evidence type="ECO:0000313" key="2">
    <source>
        <dbReference type="EMBL" id="KEH27656.1"/>
    </source>
</evidence>
<keyword evidence="1" id="KW-0472">Membrane</keyword>
<evidence type="ECO:0000256" key="1">
    <source>
        <dbReference type="SAM" id="Phobius"/>
    </source>
</evidence>
<dbReference type="EnsemblPlants" id="KEH27656">
    <property type="protein sequence ID" value="KEH27656"/>
    <property type="gene ID" value="MTR_5g026077"/>
</dbReference>
<keyword evidence="1" id="KW-1133">Transmembrane helix</keyword>
<dbReference type="Gramene" id="rna29669">
    <property type="protein sequence ID" value="RHN54603.1"/>
    <property type="gene ID" value="gene29669"/>
</dbReference>
<feature type="transmembrane region" description="Helical" evidence="1">
    <location>
        <begin position="12"/>
        <end position="32"/>
    </location>
</feature>
<dbReference type="EMBL" id="PSQE01000005">
    <property type="protein sequence ID" value="RHN54603.1"/>
    <property type="molecule type" value="Genomic_DNA"/>
</dbReference>